<accession>A0AB33Z588</accession>
<keyword evidence="2" id="KW-1185">Reference proteome</keyword>
<gene>
    <name evidence="1" type="ORF">L196_02190</name>
</gene>
<name>A0AB33Z588_9GAMM</name>
<evidence type="ECO:0000313" key="2">
    <source>
        <dbReference type="Proteomes" id="UP000015462"/>
    </source>
</evidence>
<dbReference type="InterPro" id="IPR011978">
    <property type="entry name" value="YgfB-like"/>
</dbReference>
<organism evidence="1 2">
    <name type="scientific">Cycloclasticus pugetii</name>
    <dbReference type="NCBI Taxonomy" id="34068"/>
    <lineage>
        <taxon>Bacteria</taxon>
        <taxon>Pseudomonadati</taxon>
        <taxon>Pseudomonadota</taxon>
        <taxon>Gammaproteobacteria</taxon>
        <taxon>Thiotrichales</taxon>
        <taxon>Piscirickettsiaceae</taxon>
        <taxon>Cycloclasticus</taxon>
    </lineage>
</organism>
<dbReference type="InterPro" id="IPR036255">
    <property type="entry name" value="YgfB-like_sf"/>
</dbReference>
<comment type="caution">
    <text evidence="1">The sequence shown here is derived from an EMBL/GenBank/DDBJ whole genome shotgun (WGS) entry which is preliminary data.</text>
</comment>
<dbReference type="AlphaFoldDB" id="A0AB33Z588"/>
<dbReference type="Proteomes" id="UP000015462">
    <property type="component" value="Unassembled WGS sequence"/>
</dbReference>
<dbReference type="NCBIfam" id="TIGR02292">
    <property type="entry name" value="ygfB_yecA"/>
    <property type="match status" value="1"/>
</dbReference>
<proteinExistence type="predicted"/>
<dbReference type="Gene3D" id="1.20.120.740">
    <property type="entry name" value="YgfB uncharacterised protein family UPF0149, PF03695"/>
    <property type="match status" value="1"/>
</dbReference>
<dbReference type="SUPFAM" id="SSF101327">
    <property type="entry name" value="YgfB-like"/>
    <property type="match status" value="1"/>
</dbReference>
<dbReference type="RefSeq" id="WP_016389800.1">
    <property type="nucleotide sequence ID" value="NZ_JBLHXE010000001.1"/>
</dbReference>
<protein>
    <submittedName>
        <fullName evidence="1">Metal-binding protein</fullName>
    </submittedName>
</protein>
<reference evidence="1 2" key="1">
    <citation type="journal article" date="2013" name="Genome Announc.">
        <title>Genome Sequence of the Pyrene- and Fluoranthene-Degrading Bacterium Cycloclasticus sp. Strain PY97M.</title>
        <authorList>
            <person name="Cui Z."/>
            <person name="Xu G."/>
            <person name="Li Q."/>
            <person name="Gao W."/>
            <person name="Zheng L."/>
        </authorList>
    </citation>
    <scope>NUCLEOTIDE SEQUENCE [LARGE SCALE GENOMIC DNA]</scope>
    <source>
        <strain evidence="1 2">PY97M</strain>
    </source>
</reference>
<sequence>MDLLNTFFNSEKLSDEAMYFFEMHGFLTSLVVQPGSLSQQQILSEILADNDANASIEKAIFDLQKNIEQALLNGEFPTMIGESEEPDEDFLTLWSSGFMQGVFMHEDLWFNSQPEDIAELTLPILACSELLDDEIDEITQNDDLLDDMAEKIPDCVIDLYLLFNSPEGT</sequence>
<dbReference type="Pfam" id="PF03695">
    <property type="entry name" value="UPF0149"/>
    <property type="match status" value="1"/>
</dbReference>
<evidence type="ECO:0000313" key="1">
    <source>
        <dbReference type="EMBL" id="EPD14269.1"/>
    </source>
</evidence>
<dbReference type="EMBL" id="ASHL01000001">
    <property type="protein sequence ID" value="EPD14269.1"/>
    <property type="molecule type" value="Genomic_DNA"/>
</dbReference>